<accession>A0A239TDX1</accession>
<dbReference type="InterPro" id="IPR027417">
    <property type="entry name" value="P-loop_NTPase"/>
</dbReference>
<keyword evidence="1" id="KW-0418">Kinase</keyword>
<dbReference type="EMBL" id="LT906446">
    <property type="protein sequence ID" value="SNU95895.1"/>
    <property type="molecule type" value="Genomic_DNA"/>
</dbReference>
<dbReference type="Gene3D" id="3.40.50.300">
    <property type="entry name" value="P-loop containing nucleotide triphosphate hydrolases"/>
    <property type="match status" value="1"/>
</dbReference>
<evidence type="ECO:0000313" key="1">
    <source>
        <dbReference type="EMBL" id="SNU95895.1"/>
    </source>
</evidence>
<evidence type="ECO:0000313" key="2">
    <source>
        <dbReference type="Proteomes" id="UP000215383"/>
    </source>
</evidence>
<dbReference type="GeneID" id="78506529"/>
<dbReference type="GO" id="GO:0016301">
    <property type="term" value="F:kinase activity"/>
    <property type="evidence" value="ECO:0007669"/>
    <property type="project" value="UniProtKB-KW"/>
</dbReference>
<proteinExistence type="predicted"/>
<keyword evidence="2" id="KW-1185">Reference proteome</keyword>
<dbReference type="AlphaFoldDB" id="A0A239TDX1"/>
<dbReference type="RefSeq" id="WP_027889318.1">
    <property type="nucleotide sequence ID" value="NZ_CASFMS010000011.1"/>
</dbReference>
<dbReference type="eggNOG" id="COG1102">
    <property type="taxonomic scope" value="Bacteria"/>
</dbReference>
<gene>
    <name evidence="1" type="ORF">SAMEA4364220_00498</name>
</gene>
<name>A0A239TDX1_9FIRM</name>
<dbReference type="Pfam" id="PF13189">
    <property type="entry name" value="Cytidylate_kin2"/>
    <property type="match status" value="1"/>
</dbReference>
<sequence length="203" mass="22985">MNNNTVITISRQYGSGGRELSEILAKKLGVKLYDRQIIHMAAALLGIGDLNEQSLHELENKVLPLSSGFMPFYAFGSHAGPNVNTELFFAESKVIHQLVNDGSCVILGRCADYILSEEPNHYSFFIYADDDYRENRGKTAYNGKTLKQLNAEDKKRAEYYKYHTGRIWGEPKNYDCIINTSKMSLEEAADMIIAYINIKQKKA</sequence>
<dbReference type="Proteomes" id="UP000215383">
    <property type="component" value="Chromosome 1"/>
</dbReference>
<protein>
    <submittedName>
        <fullName evidence="1">Cytidylate kinase</fullName>
    </submittedName>
</protein>
<dbReference type="SUPFAM" id="SSF52540">
    <property type="entry name" value="P-loop containing nucleoside triphosphate hydrolases"/>
    <property type="match status" value="1"/>
</dbReference>
<keyword evidence="1" id="KW-0808">Transferase</keyword>
<organism evidence="1 2">
    <name type="scientific">Megamonas hypermegale</name>
    <dbReference type="NCBI Taxonomy" id="158847"/>
    <lineage>
        <taxon>Bacteria</taxon>
        <taxon>Bacillati</taxon>
        <taxon>Bacillota</taxon>
        <taxon>Negativicutes</taxon>
        <taxon>Selenomonadales</taxon>
        <taxon>Selenomonadaceae</taxon>
        <taxon>Megamonas</taxon>
    </lineage>
</organism>
<reference evidence="1 2" key="1">
    <citation type="submission" date="2017-06" db="EMBL/GenBank/DDBJ databases">
        <authorList>
            <consortium name="Pathogen Informatics"/>
        </authorList>
    </citation>
    <scope>NUCLEOTIDE SEQUENCE [LARGE SCALE GENOMIC DNA]</scope>
    <source>
        <strain evidence="1 2">NCTC10570</strain>
    </source>
</reference>